<feature type="compositionally biased region" description="Polar residues" evidence="2">
    <location>
        <begin position="529"/>
        <end position="541"/>
    </location>
</feature>
<evidence type="ECO:0000313" key="3">
    <source>
        <dbReference type="EMBL" id="PPS14740.1"/>
    </source>
</evidence>
<dbReference type="EMBL" id="KZ663227">
    <property type="protein sequence ID" value="PPS14740.1"/>
    <property type="molecule type" value="Genomic_DNA"/>
</dbReference>
<feature type="compositionally biased region" description="Basic and acidic residues" evidence="2">
    <location>
        <begin position="274"/>
        <end position="289"/>
    </location>
</feature>
<dbReference type="Proteomes" id="UP000239757">
    <property type="component" value="Unassembled WGS sequence"/>
</dbReference>
<feature type="region of interest" description="Disordered" evidence="2">
    <location>
        <begin position="526"/>
        <end position="546"/>
    </location>
</feature>
<dbReference type="AlphaFoldDB" id="A0A2P5YGL1"/>
<dbReference type="PANTHER" id="PTHR34778">
    <property type="entry name" value="OS02G0580700 PROTEIN"/>
    <property type="match status" value="1"/>
</dbReference>
<sequence length="858" mass="96347">MWPLPLPTAFTFTQLPEPHLSTHYLTLGPPSSYRPNNKKKPPLKSAEVASLVNKRESGGRYAEIILNTAKEAAARIMVSERKALRYQQELFAAKDEALRMLLRLKQMLDAKVNDAEMMSLNQQKRIEELEAQLGEAEDIVRDLRAELREAQDELEKLSQDSVRYSDEKRLKDDVAASVERSQENTITEFWSVRSLPDAQTNLVTVSDIKSSVLSGTNVGNKCSCKDNCYVCNPDFASIVMRRKEPDLYRNGCTHRIRALERCLLNEKLSLSRQVDDAKNENTGEGEEGKGMPSKLSTRADMCRLEGKTDELKVMNNITQVLPLSFFHMKRKRAARYKKNKASSSMNVLDQVVAMCQEPDLLCSESLSHDAESNAQFGEDSRIIKHDTQRGPHSPNTSSPLDAAKVIAESGYEDQKDDVEFGKACDFNDNKNNDKSLIDKKQLIRQESGSAEISGDPSCKTDLETVDVSTVNLDVKSSEITERSSPQLSNNKFLMYTFKRKRKKDSLSSPDRDCSHDDDILHKKIKEKQNGSLDSEKSTVTSEESRDNRRLAQVARQVSHACIILIKQHVTAHIIIGEVEVVSAPAWCIHTGMLNRCSKSFRSPLDFAHIYPTLSWKDKLVGKGQSDPKKTVEFLYSKGDDDFEFCKGDIRKSAINGISLIEFLERVHQFLIQDMSTMVELKLLRRNTGIWRPFAPIQLMDIGNSYFLAKFLNKGDFDKVISQGPWVVFRQYLTEACTWVRSMAQSEKQNSSTKTPTEEQGCRWDFWELGSKVAQVGYVKMVGLSGPMVSGSLVDGSGDPGWAGASSSKGPRNSCLSVEINSNTTCPLNLTFEGSMEVGILLSEGVLDLIKHLVVNFRK</sequence>
<evidence type="ECO:0000256" key="2">
    <source>
        <dbReference type="SAM" id="MobiDB-lite"/>
    </source>
</evidence>
<protein>
    <recommendedName>
        <fullName evidence="5">DUF4283 domain-containing protein</fullName>
    </recommendedName>
</protein>
<proteinExistence type="predicted"/>
<evidence type="ECO:0000256" key="1">
    <source>
        <dbReference type="SAM" id="Coils"/>
    </source>
</evidence>
<reference evidence="3 4" key="1">
    <citation type="submission" date="2015-01" db="EMBL/GenBank/DDBJ databases">
        <title>Genome of allotetraploid Gossypium barbadense reveals genomic plasticity and fiber elongation in cotton evolution.</title>
        <authorList>
            <person name="Chen X."/>
            <person name="Liu X."/>
            <person name="Zhao B."/>
            <person name="Zheng H."/>
            <person name="Hu Y."/>
            <person name="Lu G."/>
            <person name="Yang C."/>
            <person name="Chen J."/>
            <person name="Shan C."/>
            <person name="Zhang L."/>
            <person name="Zhou Y."/>
            <person name="Wang L."/>
            <person name="Guo W."/>
            <person name="Bai Y."/>
            <person name="Ruan J."/>
            <person name="Shangguan X."/>
            <person name="Mao Y."/>
            <person name="Jiang J."/>
            <person name="Zhu Y."/>
            <person name="Lei J."/>
            <person name="Kang H."/>
            <person name="Chen S."/>
            <person name="He X."/>
            <person name="Wang R."/>
            <person name="Wang Y."/>
            <person name="Chen J."/>
            <person name="Wang L."/>
            <person name="Yu S."/>
            <person name="Wang B."/>
            <person name="Wei J."/>
            <person name="Song S."/>
            <person name="Lu X."/>
            <person name="Gao Z."/>
            <person name="Gu W."/>
            <person name="Deng X."/>
            <person name="Ma D."/>
            <person name="Wang S."/>
            <person name="Liang W."/>
            <person name="Fang L."/>
            <person name="Cai C."/>
            <person name="Zhu X."/>
            <person name="Zhou B."/>
            <person name="Zhang Y."/>
            <person name="Chen Z."/>
            <person name="Xu S."/>
            <person name="Zhu R."/>
            <person name="Wang S."/>
            <person name="Zhang T."/>
            <person name="Zhao G."/>
        </authorList>
    </citation>
    <scope>NUCLEOTIDE SEQUENCE [LARGE SCALE GENOMIC DNA]</scope>
    <source>
        <strain evidence="4">cv. Xinhai21</strain>
        <tissue evidence="3">Leaf</tissue>
    </source>
</reference>
<feature type="coiled-coil region" evidence="1">
    <location>
        <begin position="112"/>
        <end position="167"/>
    </location>
</feature>
<organism evidence="3 4">
    <name type="scientific">Gossypium barbadense</name>
    <name type="common">Sea Island cotton</name>
    <name type="synonym">Hibiscus barbadensis</name>
    <dbReference type="NCBI Taxonomy" id="3634"/>
    <lineage>
        <taxon>Eukaryota</taxon>
        <taxon>Viridiplantae</taxon>
        <taxon>Streptophyta</taxon>
        <taxon>Embryophyta</taxon>
        <taxon>Tracheophyta</taxon>
        <taxon>Spermatophyta</taxon>
        <taxon>Magnoliopsida</taxon>
        <taxon>eudicotyledons</taxon>
        <taxon>Gunneridae</taxon>
        <taxon>Pentapetalae</taxon>
        <taxon>rosids</taxon>
        <taxon>malvids</taxon>
        <taxon>Malvales</taxon>
        <taxon>Malvaceae</taxon>
        <taxon>Malvoideae</taxon>
        <taxon>Gossypium</taxon>
    </lineage>
</organism>
<accession>A0A2P5YGL1</accession>
<dbReference type="OrthoDB" id="657513at2759"/>
<evidence type="ECO:0008006" key="5">
    <source>
        <dbReference type="Google" id="ProtNLM"/>
    </source>
</evidence>
<feature type="region of interest" description="Disordered" evidence="2">
    <location>
        <begin position="274"/>
        <end position="294"/>
    </location>
</feature>
<evidence type="ECO:0000313" key="4">
    <source>
        <dbReference type="Proteomes" id="UP000239757"/>
    </source>
</evidence>
<keyword evidence="1" id="KW-0175">Coiled coil</keyword>
<name>A0A2P5YGL1_GOSBA</name>
<gene>
    <name evidence="3" type="ORF">GOBAR_AA05841</name>
</gene>
<dbReference type="PANTHER" id="PTHR34778:SF2">
    <property type="entry name" value="OS02G0580700 PROTEIN"/>
    <property type="match status" value="1"/>
</dbReference>